<sequence>MNNKKLPSPTFGHKISLDPTDSARRRVRKLNTVALDQNSNMSPALKLQKEIVFQHSGLNQSEDSNDTFLQKNKPRKPIAYRTTKANMKLKMLPDNNLSETQRPSYLSLDDSILKNKTPDLKTYINKMKKSNSIDLPRITSYCLANSYKIRDISKWFEIKTTNDTPIIYDECVYIPNLESSTRIFQTKDDSDLLNFKTHSQNYFDFPHTNYPHENSPENNNKTEVSITSDAFIFDYGVAVLWGMTEAQEKEFILEISHFAIEKFKSIDQKSEEFNFFYDSKSQQRIYNDVIMLRDPQNHMTRMSISHAISQSSKISMFEELVDNTIDQTKHIPQTLAKTGSVKLSRKTISKKIGQLFILRVNVSLVSNILDTPEIFWSEPNYQPIYNAFRDYLEIPQRVQLLNHRVSVIGDLLEMLKDNLNSHHGEFLEWIVIILIGVEIVIGLLTILIEAAKI</sequence>
<reference evidence="5 6" key="1">
    <citation type="journal article" date="2018" name="MBio">
        <title>Comparative Genomics Reveals the Core Gene Toolbox for the Fungus-Insect Symbiosis.</title>
        <authorList>
            <person name="Wang Y."/>
            <person name="Stata M."/>
            <person name="Wang W."/>
            <person name="Stajich J.E."/>
            <person name="White M.M."/>
            <person name="Moncalvo J.M."/>
        </authorList>
    </citation>
    <scope>NUCLEOTIDE SEQUENCE [LARGE SCALE GENOMIC DNA]</scope>
    <source>
        <strain evidence="5 6">AUS-126-30</strain>
    </source>
</reference>
<keyword evidence="2" id="KW-0812">Transmembrane</keyword>
<dbReference type="EMBL" id="MBFU01000437">
    <property type="protein sequence ID" value="PVZ99395.1"/>
    <property type="molecule type" value="Genomic_DNA"/>
</dbReference>
<dbReference type="InterPro" id="IPR051624">
    <property type="entry name" value="RMD1/Sad1-interacting"/>
</dbReference>
<evidence type="ECO:0000256" key="1">
    <source>
        <dbReference type="ARBA" id="ARBA00008306"/>
    </source>
</evidence>
<feature type="transmembrane region" description="Helical" evidence="2">
    <location>
        <begin position="426"/>
        <end position="448"/>
    </location>
</feature>
<gene>
    <name evidence="5" type="ORF">BB558_004579</name>
    <name evidence="4" type="ORF">BB558_006441</name>
</gene>
<keyword evidence="2" id="KW-0472">Membrane</keyword>
<comment type="similarity">
    <text evidence="1">Belongs to the RMD1/sif2 family.</text>
</comment>
<dbReference type="PANTHER" id="PTHR16255:SF15">
    <property type="entry name" value="SPORULATION PROTEIN RMD1"/>
    <property type="match status" value="1"/>
</dbReference>
<dbReference type="AlphaFoldDB" id="A0A2U1J2U6"/>
<evidence type="ECO:0000256" key="2">
    <source>
        <dbReference type="SAM" id="Phobius"/>
    </source>
</evidence>
<name>A0A2U1J2U6_SMIAN</name>
<evidence type="ECO:0000259" key="3">
    <source>
        <dbReference type="Pfam" id="PF02582"/>
    </source>
</evidence>
<accession>A0A2U1J2U6</accession>
<feature type="domain" description="DUF155" evidence="3">
    <location>
        <begin position="231"/>
        <end position="402"/>
    </location>
</feature>
<dbReference type="PANTHER" id="PTHR16255">
    <property type="entry name" value="REQUIRED FOR MEIOTIC NUCLEAR DIVISION PROTEIN 1 HOMOLOG"/>
    <property type="match status" value="1"/>
</dbReference>
<comment type="caution">
    <text evidence="5">The sequence shown here is derived from an EMBL/GenBank/DDBJ whole genome shotgun (WGS) entry which is preliminary data.</text>
</comment>
<dbReference type="Pfam" id="PF02582">
    <property type="entry name" value="DUF155"/>
    <property type="match status" value="1"/>
</dbReference>
<dbReference type="GO" id="GO:0005739">
    <property type="term" value="C:mitochondrion"/>
    <property type="evidence" value="ECO:0007669"/>
    <property type="project" value="UniProtKB-ARBA"/>
</dbReference>
<proteinExistence type="inferred from homology"/>
<evidence type="ECO:0000313" key="4">
    <source>
        <dbReference type="EMBL" id="PVZ97591.1"/>
    </source>
</evidence>
<organism evidence="5 6">
    <name type="scientific">Smittium angustum</name>
    <dbReference type="NCBI Taxonomy" id="133377"/>
    <lineage>
        <taxon>Eukaryota</taxon>
        <taxon>Fungi</taxon>
        <taxon>Fungi incertae sedis</taxon>
        <taxon>Zoopagomycota</taxon>
        <taxon>Kickxellomycotina</taxon>
        <taxon>Harpellomycetes</taxon>
        <taxon>Harpellales</taxon>
        <taxon>Legeriomycetaceae</taxon>
        <taxon>Smittium</taxon>
    </lineage>
</organism>
<keyword evidence="2" id="KW-1133">Transmembrane helix</keyword>
<evidence type="ECO:0000313" key="5">
    <source>
        <dbReference type="EMBL" id="PVZ99395.1"/>
    </source>
</evidence>
<dbReference type="Proteomes" id="UP000245591">
    <property type="component" value="Unassembled WGS sequence"/>
</dbReference>
<protein>
    <recommendedName>
        <fullName evidence="3">DUF155 domain-containing protein</fullName>
    </recommendedName>
</protein>
<dbReference type="InterPro" id="IPR003734">
    <property type="entry name" value="DUF155"/>
</dbReference>
<dbReference type="EMBL" id="MBFU01000780">
    <property type="protein sequence ID" value="PVZ97591.1"/>
    <property type="molecule type" value="Genomic_DNA"/>
</dbReference>
<evidence type="ECO:0000313" key="6">
    <source>
        <dbReference type="Proteomes" id="UP000245591"/>
    </source>
</evidence>
<keyword evidence="6" id="KW-1185">Reference proteome</keyword>